<dbReference type="OrthoDB" id="5413003at2759"/>
<feature type="region of interest" description="Disordered" evidence="1">
    <location>
        <begin position="744"/>
        <end position="800"/>
    </location>
</feature>
<keyword evidence="3" id="KW-1185">Reference proteome</keyword>
<evidence type="ECO:0000313" key="3">
    <source>
        <dbReference type="Proteomes" id="UP001138500"/>
    </source>
</evidence>
<sequence>MASLQHILAGDPGDSSSAAAHTSSAPVQAPPATVAELKAAMPPPSSLPRKEHSDEQSAANPKAAHDTADDESLHTSTTTTTRRNPSGSVSSVYSGNKIKHLKKEDGIPLWRKDIQFDFLKLVFYDKTRCFTKFSDRTGGHTFAEVYVDAMAKSSKCSKILKEKLLQDTEGAISMAMVCLLVNVGRMNTTLNCMCSQLVDMLQKTLTVILVFPEMRAQLRTYHSIPALQAGQDPSAYKQLQDAPRLKSILKGATEDEPQPSTLEEVKAASRPRTNPVNLIFVMSQYAPKVSESHFNPPRDFFDLVMRGSLSSTSRARAFLWLLWWYLESDFGYEDSQRNPFGAGERGEGDESPDAIPMKVPALESLTEEQAALENVDTEEEILFGEVKRKERIAILASEPSPAMTALKRARKEKGLMGRGEQPSDDETNEGGWPKGSVTSAPRLPGMPDYGSEHTRSPSPAARGFQAVNAPKAAPDMRINNLLNDDVVEVPSPPTVKKGPGRGNWRRNKQKQDGAGPLAARAAEAPHHVPLLPNNGQYSFNVNDSPSAAMQPATPGASAYPSQISPQVGNTISFATNFRDHIPTPSYQAQKRHRGVTQHQSAIISHRRQQIEYTLDRRIRRVHAAARDDRDAEGSILRAWKRLKRLPPDYDSEEERIRIDKAKSRAEKDDDFRVHRGKENTDVLDDLELIRKPKVLMGGLSRLPGEPSDVGEEVKAIAQTIRRVSRRLEKWQDTDLPGQGMLRRQTWEASQPSGSRQAESGRHAAKAAQVAVSDRIRDDEERDLLGELDAGEDEDDEDDDY</sequence>
<feature type="compositionally biased region" description="Acidic residues" evidence="1">
    <location>
        <begin position="788"/>
        <end position="800"/>
    </location>
</feature>
<dbReference type="InterPro" id="IPR038014">
    <property type="entry name" value="Ies1"/>
</dbReference>
<dbReference type="PANTHER" id="PTHR37287">
    <property type="entry name" value="INO EIGHTY SUBUNIT 1"/>
    <property type="match status" value="1"/>
</dbReference>
<evidence type="ECO:0000256" key="1">
    <source>
        <dbReference type="SAM" id="MobiDB-lite"/>
    </source>
</evidence>
<feature type="region of interest" description="Disordered" evidence="1">
    <location>
        <begin position="410"/>
        <end position="517"/>
    </location>
</feature>
<name>A0A9W7SRG8_9PEZI</name>
<reference evidence="2 3" key="1">
    <citation type="journal article" date="2018" name="IMA Fungus">
        <title>IMA Genome-F 10: Nine draft genome sequences of Claviceps purpurea s.lat., including C. arundinis, C. humidiphila, and C. cf. spartinae, pseudomolecules for the pitch canker pathogen Fusarium circinatum, draft genome of Davidsoniella eucalypti, Grosmannia galeiformis, Quambalaria eucalypti, and Teratosphaeria destructans.</title>
        <authorList>
            <person name="Wingfield B.D."/>
            <person name="Liu M."/>
            <person name="Nguyen H.D."/>
            <person name="Lane F.A."/>
            <person name="Morgan S.W."/>
            <person name="De Vos L."/>
            <person name="Wilken P.M."/>
            <person name="Duong T.A."/>
            <person name="Aylward J."/>
            <person name="Coetzee M.P."/>
            <person name="Dadej K."/>
            <person name="De Beer Z.W."/>
            <person name="Findlay W."/>
            <person name="Havenga M."/>
            <person name="Kolarik M."/>
            <person name="Menzies J.G."/>
            <person name="Naidoo K."/>
            <person name="Pochopski O."/>
            <person name="Shoukouhi P."/>
            <person name="Santana Q.C."/>
            <person name="Seifert K.A."/>
            <person name="Soal N."/>
            <person name="Steenkamp E.T."/>
            <person name="Tatham C.T."/>
            <person name="van der Nest M.A."/>
            <person name="Wingfield M.J."/>
        </authorList>
    </citation>
    <scope>NUCLEOTIDE SEQUENCE [LARGE SCALE GENOMIC DNA]</scope>
    <source>
        <strain evidence="2">CMW44962</strain>
    </source>
</reference>
<dbReference type="AlphaFoldDB" id="A0A9W7SRG8"/>
<evidence type="ECO:0000313" key="2">
    <source>
        <dbReference type="EMBL" id="KAH9827238.1"/>
    </source>
</evidence>
<feature type="compositionally biased region" description="Polar residues" evidence="1">
    <location>
        <begin position="82"/>
        <end position="93"/>
    </location>
</feature>
<feature type="region of interest" description="Disordered" evidence="1">
    <location>
        <begin position="1"/>
        <end position="93"/>
    </location>
</feature>
<organism evidence="2 3">
    <name type="scientific">Teratosphaeria destructans</name>
    <dbReference type="NCBI Taxonomy" id="418781"/>
    <lineage>
        <taxon>Eukaryota</taxon>
        <taxon>Fungi</taxon>
        <taxon>Dikarya</taxon>
        <taxon>Ascomycota</taxon>
        <taxon>Pezizomycotina</taxon>
        <taxon>Dothideomycetes</taxon>
        <taxon>Dothideomycetidae</taxon>
        <taxon>Mycosphaerellales</taxon>
        <taxon>Teratosphaeriaceae</taxon>
        <taxon>Teratosphaeria</taxon>
    </lineage>
</organism>
<comment type="caution">
    <text evidence="2">The sequence shown here is derived from an EMBL/GenBank/DDBJ whole genome shotgun (WGS) entry which is preliminary data.</text>
</comment>
<dbReference type="EMBL" id="RIBY02001901">
    <property type="protein sequence ID" value="KAH9827238.1"/>
    <property type="molecule type" value="Genomic_DNA"/>
</dbReference>
<proteinExistence type="predicted"/>
<dbReference type="PANTHER" id="PTHR37287:SF1">
    <property type="entry name" value="INO EIGHTY SUBUNIT 1"/>
    <property type="match status" value="1"/>
</dbReference>
<reference evidence="2 3" key="2">
    <citation type="journal article" date="2021" name="Curr. Genet.">
        <title>Genetic response to nitrogen starvation in the aggressive Eucalyptus foliar pathogen Teratosphaeria destructans.</title>
        <authorList>
            <person name="Havenga M."/>
            <person name="Wingfield B.D."/>
            <person name="Wingfield M.J."/>
            <person name="Dreyer L.L."/>
            <person name="Roets F."/>
            <person name="Aylward J."/>
        </authorList>
    </citation>
    <scope>NUCLEOTIDE SEQUENCE [LARGE SCALE GENOMIC DNA]</scope>
    <source>
        <strain evidence="2">CMW44962</strain>
    </source>
</reference>
<accession>A0A9W7SRG8</accession>
<feature type="compositionally biased region" description="Low complexity" evidence="1">
    <location>
        <begin position="15"/>
        <end position="25"/>
    </location>
</feature>
<gene>
    <name evidence="2" type="ORF">Tdes44962_MAKER03049</name>
</gene>
<protein>
    <submittedName>
        <fullName evidence="2">Ino80 chromatin remodeling complex</fullName>
    </submittedName>
</protein>
<dbReference type="GO" id="GO:0031011">
    <property type="term" value="C:Ino80 complex"/>
    <property type="evidence" value="ECO:0007669"/>
    <property type="project" value="InterPro"/>
</dbReference>
<dbReference type="Proteomes" id="UP001138500">
    <property type="component" value="Unassembled WGS sequence"/>
</dbReference>
<feature type="compositionally biased region" description="Polar residues" evidence="1">
    <location>
        <begin position="746"/>
        <end position="757"/>
    </location>
</feature>
<feature type="compositionally biased region" description="Basic and acidic residues" evidence="1">
    <location>
        <begin position="773"/>
        <end position="784"/>
    </location>
</feature>
<feature type="compositionally biased region" description="Basic and acidic residues" evidence="1">
    <location>
        <begin position="63"/>
        <end position="73"/>
    </location>
</feature>